<dbReference type="InterPro" id="IPR006119">
    <property type="entry name" value="Resolv_N"/>
</dbReference>
<evidence type="ECO:0000313" key="6">
    <source>
        <dbReference type="Proteomes" id="UP000218944"/>
    </source>
</evidence>
<dbReference type="PROSITE" id="PS51736">
    <property type="entry name" value="RECOMBINASES_3"/>
    <property type="match status" value="1"/>
</dbReference>
<dbReference type="RefSeq" id="WP_095579148.1">
    <property type="nucleotide sequence ID" value="NZ_JAJQQQ010000013.1"/>
</dbReference>
<dbReference type="AlphaFoldDB" id="A0A2A2DFE3"/>
<evidence type="ECO:0000256" key="3">
    <source>
        <dbReference type="SAM" id="MobiDB-lite"/>
    </source>
</evidence>
<name>A0A2A2DFE3_9ACTN</name>
<protein>
    <recommendedName>
        <fullName evidence="4">Resolvase/invertase-type recombinase catalytic domain-containing protein</fullName>
    </recommendedName>
</protein>
<evidence type="ECO:0000259" key="4">
    <source>
        <dbReference type="PROSITE" id="PS51736"/>
    </source>
</evidence>
<reference evidence="5 6" key="1">
    <citation type="submission" date="2017-08" db="EMBL/GenBank/DDBJ databases">
        <title>Genome sequence of Streptomyces albireticuli NRRL B-1670.</title>
        <authorList>
            <person name="Graham D.E."/>
            <person name="Mahan K.M."/>
            <person name="Klingeman D.M."/>
            <person name="Hettich R.L."/>
            <person name="Parry R.J."/>
            <person name="Spain J.C."/>
        </authorList>
    </citation>
    <scope>NUCLEOTIDE SEQUENCE [LARGE SCALE GENOMIC DNA]</scope>
    <source>
        <strain evidence="5 6">NRRL B-1670</strain>
    </source>
</reference>
<dbReference type="PANTHER" id="PTHR30461:SF2">
    <property type="entry name" value="SERINE RECOMBINASE PINE-RELATED"/>
    <property type="match status" value="1"/>
</dbReference>
<evidence type="ECO:0000313" key="5">
    <source>
        <dbReference type="EMBL" id="PAU50050.1"/>
    </source>
</evidence>
<dbReference type="GO" id="GO:0003677">
    <property type="term" value="F:DNA binding"/>
    <property type="evidence" value="ECO:0007669"/>
    <property type="project" value="UniProtKB-KW"/>
</dbReference>
<organism evidence="5 6">
    <name type="scientific">Streptomyces albireticuli</name>
    <dbReference type="NCBI Taxonomy" id="1940"/>
    <lineage>
        <taxon>Bacteria</taxon>
        <taxon>Bacillati</taxon>
        <taxon>Actinomycetota</taxon>
        <taxon>Actinomycetes</taxon>
        <taxon>Kitasatosporales</taxon>
        <taxon>Streptomycetaceae</taxon>
        <taxon>Streptomyces</taxon>
    </lineage>
</organism>
<dbReference type="PANTHER" id="PTHR30461">
    <property type="entry name" value="DNA-INVERTASE FROM LAMBDOID PROPHAGE"/>
    <property type="match status" value="1"/>
</dbReference>
<keyword evidence="6" id="KW-1185">Reference proteome</keyword>
<dbReference type="Pfam" id="PF00239">
    <property type="entry name" value="Resolvase"/>
    <property type="match status" value="1"/>
</dbReference>
<dbReference type="SMART" id="SM00857">
    <property type="entry name" value="Resolvase"/>
    <property type="match status" value="1"/>
</dbReference>
<sequence length="312" mass="34165">MALIGLVRVSTDKQETARQHDALKEAGCIRIFEEKISGKTNVAERPALQAALGFMRDGDMLCVQEVDRLGRNLLEGLIMLTDLFERGYSVKVLDGIARGEHTERSLILDLAFALAEDRRRDIVKKTKNGLEAARKRGRIGGRRPVMSEAMTAQAVALREKGFTIRQIQPHLTYRTADGKTRNPSVGAISQALKEHDKTSVEYGSKTDVKDGSTTGAEPVTVEEGTGQTAVEVTEEEYVRVPMADSYRAVVFSQGTEDMKRAVAQAEPRGKLWVVLAPVRTHEAMARMTVTGAPKAALAARQKYADKVTALSA</sequence>
<feature type="compositionally biased region" description="Basic and acidic residues" evidence="3">
    <location>
        <begin position="192"/>
        <end position="210"/>
    </location>
</feature>
<feature type="region of interest" description="Disordered" evidence="3">
    <location>
        <begin position="191"/>
        <end position="227"/>
    </location>
</feature>
<keyword evidence="1" id="KW-0238">DNA-binding</keyword>
<keyword evidence="2" id="KW-0233">DNA recombination</keyword>
<feature type="domain" description="Resolvase/invertase-type recombinase catalytic" evidence="4">
    <location>
        <begin position="2"/>
        <end position="137"/>
    </location>
</feature>
<evidence type="ECO:0000256" key="2">
    <source>
        <dbReference type="ARBA" id="ARBA00023172"/>
    </source>
</evidence>
<dbReference type="SUPFAM" id="SSF53041">
    <property type="entry name" value="Resolvase-like"/>
    <property type="match status" value="1"/>
</dbReference>
<dbReference type="InterPro" id="IPR036162">
    <property type="entry name" value="Resolvase-like_N_sf"/>
</dbReference>
<evidence type="ECO:0000256" key="1">
    <source>
        <dbReference type="ARBA" id="ARBA00023125"/>
    </source>
</evidence>
<gene>
    <name evidence="5" type="ORF">CK936_04545</name>
</gene>
<dbReference type="CDD" id="cd03768">
    <property type="entry name" value="SR_ResInv"/>
    <property type="match status" value="1"/>
</dbReference>
<accession>A0A2A2DFE3</accession>
<comment type="caution">
    <text evidence="5">The sequence shown here is derived from an EMBL/GenBank/DDBJ whole genome shotgun (WGS) entry which is preliminary data.</text>
</comment>
<dbReference type="EMBL" id="NSJV01000087">
    <property type="protein sequence ID" value="PAU50050.1"/>
    <property type="molecule type" value="Genomic_DNA"/>
</dbReference>
<dbReference type="InterPro" id="IPR050639">
    <property type="entry name" value="SSR_resolvase"/>
</dbReference>
<proteinExistence type="predicted"/>
<dbReference type="Gene3D" id="3.40.50.1390">
    <property type="entry name" value="Resolvase, N-terminal catalytic domain"/>
    <property type="match status" value="1"/>
</dbReference>
<dbReference type="GO" id="GO:0000150">
    <property type="term" value="F:DNA strand exchange activity"/>
    <property type="evidence" value="ECO:0007669"/>
    <property type="project" value="InterPro"/>
</dbReference>
<dbReference type="Proteomes" id="UP000218944">
    <property type="component" value="Unassembled WGS sequence"/>
</dbReference>